<dbReference type="WBParaSite" id="PSU_v2.g19512.t1">
    <property type="protein sequence ID" value="PSU_v2.g19512.t1"/>
    <property type="gene ID" value="PSU_v2.g19512"/>
</dbReference>
<sequence>MILLRGGISEETKWITASIEELPIMKVEQLQPGIFYQFMITAVGPNGRIGKGVSSDWLQAPSIGSTGIQPNTQLQIKSQFNSDDGISALVSWPSIIPLPTVPPSLVSPSTFRPSSVGTTSPLTGIKVIPSLTSCHFQVFIENGTTFNTDTFEKVC</sequence>
<accession>A0A914YJ28</accession>
<keyword evidence="1" id="KW-1185">Reference proteome</keyword>
<dbReference type="Proteomes" id="UP000887577">
    <property type="component" value="Unplaced"/>
</dbReference>
<evidence type="ECO:0000313" key="2">
    <source>
        <dbReference type="WBParaSite" id="PSU_v2.g19512.t1"/>
    </source>
</evidence>
<name>A0A914YJ28_9BILA</name>
<evidence type="ECO:0000313" key="1">
    <source>
        <dbReference type="Proteomes" id="UP000887577"/>
    </source>
</evidence>
<dbReference type="AlphaFoldDB" id="A0A914YJ28"/>
<protein>
    <submittedName>
        <fullName evidence="2">Fibronectin type-III domain-containing protein</fullName>
    </submittedName>
</protein>
<reference evidence="2" key="1">
    <citation type="submission" date="2022-11" db="UniProtKB">
        <authorList>
            <consortium name="WormBaseParasite"/>
        </authorList>
    </citation>
    <scope>IDENTIFICATION</scope>
</reference>
<proteinExistence type="predicted"/>
<organism evidence="1 2">
    <name type="scientific">Panagrolaimus superbus</name>
    <dbReference type="NCBI Taxonomy" id="310955"/>
    <lineage>
        <taxon>Eukaryota</taxon>
        <taxon>Metazoa</taxon>
        <taxon>Ecdysozoa</taxon>
        <taxon>Nematoda</taxon>
        <taxon>Chromadorea</taxon>
        <taxon>Rhabditida</taxon>
        <taxon>Tylenchina</taxon>
        <taxon>Panagrolaimomorpha</taxon>
        <taxon>Panagrolaimoidea</taxon>
        <taxon>Panagrolaimidae</taxon>
        <taxon>Panagrolaimus</taxon>
    </lineage>
</organism>